<accession>A0ABU6R6H2</accession>
<evidence type="ECO:0000313" key="2">
    <source>
        <dbReference type="EMBL" id="MED6119561.1"/>
    </source>
</evidence>
<dbReference type="EMBL" id="JASCZI010030240">
    <property type="protein sequence ID" value="MED6119561.1"/>
    <property type="molecule type" value="Genomic_DNA"/>
</dbReference>
<feature type="compositionally biased region" description="Basic and acidic residues" evidence="1">
    <location>
        <begin position="1"/>
        <end position="12"/>
    </location>
</feature>
<dbReference type="Proteomes" id="UP001341840">
    <property type="component" value="Unassembled WGS sequence"/>
</dbReference>
<protein>
    <submittedName>
        <fullName evidence="2">Uncharacterized protein</fullName>
    </submittedName>
</protein>
<comment type="caution">
    <text evidence="2">The sequence shown here is derived from an EMBL/GenBank/DDBJ whole genome shotgun (WGS) entry which is preliminary data.</text>
</comment>
<reference evidence="2 3" key="1">
    <citation type="journal article" date="2023" name="Plants (Basel)">
        <title>Bridging the Gap: Combining Genomics and Transcriptomics Approaches to Understand Stylosanthes scabra, an Orphan Legume from the Brazilian Caatinga.</title>
        <authorList>
            <person name="Ferreira-Neto J.R.C."/>
            <person name="da Silva M.D."/>
            <person name="Binneck E."/>
            <person name="de Melo N.F."/>
            <person name="da Silva R.H."/>
            <person name="de Melo A.L.T.M."/>
            <person name="Pandolfi V."/>
            <person name="Bustamante F.O."/>
            <person name="Brasileiro-Vidal A.C."/>
            <person name="Benko-Iseppon A.M."/>
        </authorList>
    </citation>
    <scope>NUCLEOTIDE SEQUENCE [LARGE SCALE GENOMIC DNA]</scope>
    <source>
        <tissue evidence="2">Leaves</tissue>
    </source>
</reference>
<evidence type="ECO:0000256" key="1">
    <source>
        <dbReference type="SAM" id="MobiDB-lite"/>
    </source>
</evidence>
<dbReference type="PANTHER" id="PTHR38530">
    <property type="entry name" value="OS06G0468300 PROTEIN"/>
    <property type="match status" value="1"/>
</dbReference>
<keyword evidence="3" id="KW-1185">Reference proteome</keyword>
<gene>
    <name evidence="2" type="ORF">PIB30_012748</name>
</gene>
<name>A0ABU6R6H2_9FABA</name>
<evidence type="ECO:0000313" key="3">
    <source>
        <dbReference type="Proteomes" id="UP001341840"/>
    </source>
</evidence>
<organism evidence="2 3">
    <name type="scientific">Stylosanthes scabra</name>
    <dbReference type="NCBI Taxonomy" id="79078"/>
    <lineage>
        <taxon>Eukaryota</taxon>
        <taxon>Viridiplantae</taxon>
        <taxon>Streptophyta</taxon>
        <taxon>Embryophyta</taxon>
        <taxon>Tracheophyta</taxon>
        <taxon>Spermatophyta</taxon>
        <taxon>Magnoliopsida</taxon>
        <taxon>eudicotyledons</taxon>
        <taxon>Gunneridae</taxon>
        <taxon>Pentapetalae</taxon>
        <taxon>rosids</taxon>
        <taxon>fabids</taxon>
        <taxon>Fabales</taxon>
        <taxon>Fabaceae</taxon>
        <taxon>Papilionoideae</taxon>
        <taxon>50 kb inversion clade</taxon>
        <taxon>dalbergioids sensu lato</taxon>
        <taxon>Dalbergieae</taxon>
        <taxon>Pterocarpus clade</taxon>
        <taxon>Stylosanthes</taxon>
    </lineage>
</organism>
<feature type="region of interest" description="Disordered" evidence="1">
    <location>
        <begin position="1"/>
        <end position="27"/>
    </location>
</feature>
<proteinExistence type="predicted"/>
<sequence>MDPLQREKRTEPLWKPPKKPETPSNLVSECSSQKKTRDLPNLTECHACGFKFDLCTGMNGLRTLYSEWRVVLLCSKCFSSVESSRICTYCFSEASPDSFRCIQCRHSVHKNCFLKYKNVPPWSYSSLGSEFSVCVDCWIPKPVAISRSRRKVKGGVIKKKGRVIVEKGKSISRVLGRGDLVRSMEDVVKDANHDMEKKVDTAARAREEAVKKAVVARRAVEVANNALSLVPNSEESSLKVDDVKFVDGSELMFKLHPHLNSSPKTSKKNCLLNKSYLDTPKIWDSSHDSSLKRSDSWDASGCEHSISVGSLASGSSSDLNGHCVGTSDMKTCANDGGRIAEINPEGIEDEILKEGEGSCSIPLINHGGEDSGLESDRKQADSALHGDERCNGKPDRYFLKYRRRKCMLKPNIECKANDKAYVESHESAVGLQSNCSGELRTICNASFQSYAPLQTSICLQK</sequence>